<dbReference type="FunFam" id="3.40.50.1110:FF:000003">
    <property type="entry name" value="GDSL esterase/lipase APG"/>
    <property type="match status" value="1"/>
</dbReference>
<dbReference type="PANTHER" id="PTHR45642">
    <property type="entry name" value="GDSL ESTERASE/LIPASE EXL3"/>
    <property type="match status" value="1"/>
</dbReference>
<organism evidence="4 5">
    <name type="scientific">Nicotiana attenuata</name>
    <name type="common">Coyote tobacco</name>
    <dbReference type="NCBI Taxonomy" id="49451"/>
    <lineage>
        <taxon>Eukaryota</taxon>
        <taxon>Viridiplantae</taxon>
        <taxon>Streptophyta</taxon>
        <taxon>Embryophyta</taxon>
        <taxon>Tracheophyta</taxon>
        <taxon>Spermatophyta</taxon>
        <taxon>Magnoliopsida</taxon>
        <taxon>eudicotyledons</taxon>
        <taxon>Gunneridae</taxon>
        <taxon>Pentapetalae</taxon>
        <taxon>asterids</taxon>
        <taxon>lamiids</taxon>
        <taxon>Solanales</taxon>
        <taxon>Solanaceae</taxon>
        <taxon>Nicotianoideae</taxon>
        <taxon>Nicotianeae</taxon>
        <taxon>Nicotiana</taxon>
    </lineage>
</organism>
<dbReference type="OrthoDB" id="1600564at2759"/>
<dbReference type="OMA" id="GTNDMLY"/>
<dbReference type="Gramene" id="OIT03662">
    <property type="protein sequence ID" value="OIT03662"/>
    <property type="gene ID" value="A4A49_09615"/>
</dbReference>
<dbReference type="PANTHER" id="PTHR45642:SF139">
    <property type="entry name" value="SGNH HYDROLASE-TYPE ESTERASE DOMAIN-CONTAINING PROTEIN"/>
    <property type="match status" value="1"/>
</dbReference>
<proteinExistence type="inferred from homology"/>
<evidence type="ECO:0000313" key="5">
    <source>
        <dbReference type="Proteomes" id="UP000187609"/>
    </source>
</evidence>
<dbReference type="KEGG" id="nau:109226366"/>
<feature type="chain" id="PRO_5012295101" evidence="3">
    <location>
        <begin position="28"/>
        <end position="361"/>
    </location>
</feature>
<gene>
    <name evidence="4" type="ORF">A4A49_09615</name>
</gene>
<evidence type="ECO:0000256" key="2">
    <source>
        <dbReference type="ARBA" id="ARBA00022729"/>
    </source>
</evidence>
<dbReference type="InterPro" id="IPR050592">
    <property type="entry name" value="GDSL_lipolytic_enzyme"/>
</dbReference>
<dbReference type="Pfam" id="PF00657">
    <property type="entry name" value="Lipase_GDSL"/>
    <property type="match status" value="1"/>
</dbReference>
<reference evidence="4" key="1">
    <citation type="submission" date="2016-11" db="EMBL/GenBank/DDBJ databases">
        <title>The genome of Nicotiana attenuata.</title>
        <authorList>
            <person name="Xu S."/>
            <person name="Brockmoeller T."/>
            <person name="Gaquerel E."/>
            <person name="Navarro A."/>
            <person name="Kuhl H."/>
            <person name="Gase K."/>
            <person name="Ling Z."/>
            <person name="Zhou W."/>
            <person name="Kreitzer C."/>
            <person name="Stanke M."/>
            <person name="Tang H."/>
            <person name="Lyons E."/>
            <person name="Pandey P."/>
            <person name="Pandey S.P."/>
            <person name="Timmermann B."/>
            <person name="Baldwin I.T."/>
        </authorList>
    </citation>
    <scope>NUCLEOTIDE SEQUENCE [LARGE SCALE GENOMIC DNA]</scope>
    <source>
        <strain evidence="4">UT</strain>
    </source>
</reference>
<dbReference type="InterPro" id="IPR036514">
    <property type="entry name" value="SGNH_hydro_sf"/>
</dbReference>
<keyword evidence="5" id="KW-1185">Reference proteome</keyword>
<evidence type="ECO:0000256" key="3">
    <source>
        <dbReference type="SAM" id="SignalP"/>
    </source>
</evidence>
<dbReference type="GO" id="GO:0016788">
    <property type="term" value="F:hydrolase activity, acting on ester bonds"/>
    <property type="evidence" value="ECO:0007669"/>
    <property type="project" value="InterPro"/>
</dbReference>
<dbReference type="Gene3D" id="3.40.50.1110">
    <property type="entry name" value="SGNH hydrolase"/>
    <property type="match status" value="1"/>
</dbReference>
<dbReference type="AlphaFoldDB" id="A0A1J6IFL3"/>
<evidence type="ECO:0000313" key="4">
    <source>
        <dbReference type="EMBL" id="OIT03662.1"/>
    </source>
</evidence>
<dbReference type="EMBL" id="MJEQ01037187">
    <property type="protein sequence ID" value="OIT03662.1"/>
    <property type="molecule type" value="Genomic_DNA"/>
</dbReference>
<accession>A0A1J6IFL3</accession>
<dbReference type="InterPro" id="IPR035669">
    <property type="entry name" value="SGNH_plant_lipase-like"/>
</dbReference>
<dbReference type="InterPro" id="IPR001087">
    <property type="entry name" value="GDSL"/>
</dbReference>
<protein>
    <submittedName>
        <fullName evidence="4">Gdsl esteraselipase</fullName>
    </submittedName>
</protein>
<dbReference type="SMR" id="A0A1J6IFL3"/>
<comment type="similarity">
    <text evidence="1">Belongs to the 'GDSL' lipolytic enzyme family.</text>
</comment>
<comment type="caution">
    <text evidence="4">The sequence shown here is derived from an EMBL/GenBank/DDBJ whole genome shotgun (WGS) entry which is preliminary data.</text>
</comment>
<dbReference type="CDD" id="cd01837">
    <property type="entry name" value="SGNH_plant_lipase_like"/>
    <property type="match status" value="1"/>
</dbReference>
<evidence type="ECO:0000256" key="1">
    <source>
        <dbReference type="ARBA" id="ARBA00008668"/>
    </source>
</evidence>
<name>A0A1J6IFL3_NICAT</name>
<keyword evidence="2 3" id="KW-0732">Signal</keyword>
<dbReference type="Proteomes" id="UP000187609">
    <property type="component" value="Unassembled WGS sequence"/>
</dbReference>
<feature type="signal peptide" evidence="3">
    <location>
        <begin position="1"/>
        <end position="27"/>
    </location>
</feature>
<dbReference type="SUPFAM" id="SSF52266">
    <property type="entry name" value="SGNH hydrolase"/>
    <property type="match status" value="1"/>
</dbReference>
<sequence length="361" mass="40477">MQGKTTLIFFFLIPFFILFFQPHLTNASSTNITAIFAFGDSVFDPGNNNALPTLFRANHWPYGKDFPGQVPTGRFSNGKLTTDILVSQLGIKQLLPAYLDPKVSDKDLLTGVSFASGGSGLDELTAKENHVLSMEDQLNYFEQALKRMEKIVGGKEAERIVEKALFMISAGTNDMLFNFYDLPTRRYISLSGYHDFLLNRLEAFVNELYKMGARKIAVVGLPPIGCLPVQVTINSLLPSFHMFRRVCVQQQNIESQSYNKKLQSLISRLRSTLSGSKLVYADVYNPLLDIIQKPSVYGYDHILEGCCGTGSLEMGPLCNEFNPICVNPSRYLLWDAVHPTQATNEYLVHILQRTVLPQLVD</sequence>